<evidence type="ECO:0000256" key="4">
    <source>
        <dbReference type="ARBA" id="ARBA00023239"/>
    </source>
</evidence>
<keyword evidence="6 7" id="KW-0326">Glycosidase</keyword>
<dbReference type="SMART" id="SM00478">
    <property type="entry name" value="ENDO3c"/>
    <property type="match status" value="1"/>
</dbReference>
<evidence type="ECO:0000313" key="10">
    <source>
        <dbReference type="EMBL" id="KQB34037.1"/>
    </source>
</evidence>
<evidence type="ECO:0000256" key="2">
    <source>
        <dbReference type="ARBA" id="ARBA00022801"/>
    </source>
</evidence>
<dbReference type="Pfam" id="PF22175">
    <property type="entry name" value="Ogg-HhH"/>
    <property type="match status" value="1"/>
</dbReference>
<dbReference type="InterPro" id="IPR011257">
    <property type="entry name" value="DNA_glycosylase"/>
</dbReference>
<feature type="domain" description="HhH-GPD" evidence="8">
    <location>
        <begin position="48"/>
        <end position="206"/>
    </location>
</feature>
<feature type="site" description="Important for guanine/8-oxoguanine distinction" evidence="7">
    <location>
        <position position="208"/>
    </location>
</feature>
<comment type="similarity">
    <text evidence="7">Belongs to the type-2 OGG1 family.</text>
</comment>
<dbReference type="GO" id="GO:0016799">
    <property type="term" value="F:hydrolase activity, hydrolyzing N-glycosyl compounds"/>
    <property type="evidence" value="ECO:0007669"/>
    <property type="project" value="UniProtKB-UniRule"/>
</dbReference>
<keyword evidence="3 7" id="KW-0234">DNA repair</keyword>
<dbReference type="OrthoDB" id="35941at2157"/>
<dbReference type="Proteomes" id="UP000050320">
    <property type="component" value="Unassembled WGS sequence"/>
</dbReference>
<accession>A0A0P9CVY3</accession>
<comment type="catalytic activity">
    <reaction evidence="7">
        <text>2'-deoxyribonucleotide-(2'-deoxyribose 5'-phosphate)-2'-deoxyribonucleotide-DNA = a 3'-end 2'-deoxyribonucleotide-(2,3-dehydro-2,3-deoxyribose 5'-phosphate)-DNA + a 5'-end 5'-phospho-2'-deoxyribonucleoside-DNA + H(+)</text>
        <dbReference type="Rhea" id="RHEA:66592"/>
        <dbReference type="Rhea" id="RHEA-COMP:13180"/>
        <dbReference type="Rhea" id="RHEA-COMP:16897"/>
        <dbReference type="Rhea" id="RHEA-COMP:17067"/>
        <dbReference type="ChEBI" id="CHEBI:15378"/>
        <dbReference type="ChEBI" id="CHEBI:136412"/>
        <dbReference type="ChEBI" id="CHEBI:157695"/>
        <dbReference type="ChEBI" id="CHEBI:167181"/>
        <dbReference type="EC" id="4.2.99.18"/>
    </reaction>
</comment>
<protein>
    <recommendedName>
        <fullName evidence="7">8-oxoguanine DNA glycosylase/AP lyase</fullName>
    </recommendedName>
    <domain>
        <recommendedName>
            <fullName evidence="7">8-oxoguanine DNA glycosylase</fullName>
            <shortName evidence="7">8-oxoG DNA glycosylase</shortName>
            <ecNumber evidence="7">3.2.2.-</ecNumber>
        </recommendedName>
    </domain>
    <domain>
        <recommendedName>
            <fullName evidence="7">DNA-(apurinic or apyrimidinic site) lyase</fullName>
            <shortName evidence="7">AP lyase</shortName>
            <ecNumber evidence="7">4.2.99.18</ecNumber>
        </recommendedName>
    </domain>
</protein>
<dbReference type="InterPro" id="IPR003265">
    <property type="entry name" value="HhH-GPD_domain"/>
</dbReference>
<reference evidence="10 11" key="2">
    <citation type="submission" date="2015-09" db="EMBL/GenBank/DDBJ databases">
        <title>Heavy metals and arsenic resistance mechanisms in polyextremophilic archaea of the family Ferroplasmaceae.</title>
        <authorList>
            <person name="Bulaev A.G."/>
            <person name="Kanygina A.V."/>
        </authorList>
    </citation>
    <scope>NUCLEOTIDE SEQUENCE [LARGE SCALE GENOMIC DNA]</scope>
    <source>
        <strain evidence="10 11">VT</strain>
    </source>
</reference>
<dbReference type="RefSeq" id="WP_054963957.1">
    <property type="nucleotide sequence ID" value="NZ_JBBYJF010000001.1"/>
</dbReference>
<evidence type="ECO:0000313" key="11">
    <source>
        <dbReference type="Proteomes" id="UP000050320"/>
    </source>
</evidence>
<comment type="caution">
    <text evidence="9">The sequence shown here is derived from an EMBL/GenBank/DDBJ whole genome shotgun (WGS) entry which is preliminary data.</text>
</comment>
<gene>
    <name evidence="7" type="primary">ogg</name>
    <name evidence="10" type="ORF">AOG54_05865</name>
    <name evidence="9" type="ORF">SE19_02375</name>
</gene>
<evidence type="ECO:0000256" key="6">
    <source>
        <dbReference type="ARBA" id="ARBA00023295"/>
    </source>
</evidence>
<keyword evidence="11" id="KW-1185">Reference proteome</keyword>
<dbReference type="PIRSF" id="PIRSF005954">
    <property type="entry name" value="Thrmst_ogg"/>
    <property type="match status" value="1"/>
</dbReference>
<dbReference type="SUPFAM" id="SSF48150">
    <property type="entry name" value="DNA-glycosylase"/>
    <property type="match status" value="1"/>
</dbReference>
<dbReference type="Gene3D" id="1.10.340.30">
    <property type="entry name" value="Hypothetical protein, domain 2"/>
    <property type="match status" value="1"/>
</dbReference>
<name>A0A0P9CVY3_9ARCH</name>
<evidence type="ECO:0000256" key="3">
    <source>
        <dbReference type="ARBA" id="ARBA00023204"/>
    </source>
</evidence>
<dbReference type="HAMAP" id="MF_00241">
    <property type="entry name" value="Ogg"/>
    <property type="match status" value="1"/>
</dbReference>
<feature type="active site" evidence="7">
    <location>
        <position position="131"/>
    </location>
</feature>
<dbReference type="InterPro" id="IPR023170">
    <property type="entry name" value="HhH_base_excis_C"/>
</dbReference>
<dbReference type="InterPro" id="IPR012092">
    <property type="entry name" value="DNA_glyclase/AP_lyase_Ogg"/>
</dbReference>
<dbReference type="GO" id="GO:0140078">
    <property type="term" value="F:class I DNA-(apurinic or apyrimidinic site) endonuclease activity"/>
    <property type="evidence" value="ECO:0007669"/>
    <property type="project" value="UniProtKB-EC"/>
</dbReference>
<dbReference type="Gene3D" id="1.10.1670.10">
    <property type="entry name" value="Helix-hairpin-Helix base-excision DNA repair enzymes (C-terminal)"/>
    <property type="match status" value="1"/>
</dbReference>
<evidence type="ECO:0000256" key="1">
    <source>
        <dbReference type="ARBA" id="ARBA00022763"/>
    </source>
</evidence>
<comment type="function">
    <text evidence="7">Catalyzes the excision of an oxidatively damaged form of guanine (7,8-dihydro-8-oxoguanine = 8-oxoG) from DNA. Also cleaves the DNA backbone at apurinic/apyrimidinic sites (AP sites).</text>
</comment>
<dbReference type="AlphaFoldDB" id="A0A0P9CVY3"/>
<proteinExistence type="inferred from homology"/>
<evidence type="ECO:0000256" key="7">
    <source>
        <dbReference type="HAMAP-Rule" id="MF_00241"/>
    </source>
</evidence>
<dbReference type="GO" id="GO:0006284">
    <property type="term" value="P:base-excision repair"/>
    <property type="evidence" value="ECO:0007669"/>
    <property type="project" value="UniProtKB-UniRule"/>
</dbReference>
<dbReference type="PATRIC" id="fig|507754.4.peg.823"/>
<keyword evidence="2 7" id="KW-0378">Hydrolase</keyword>
<dbReference type="Proteomes" id="UP000050515">
    <property type="component" value="Unassembled WGS sequence"/>
</dbReference>
<evidence type="ECO:0000313" key="9">
    <source>
        <dbReference type="EMBL" id="KPV47131.1"/>
    </source>
</evidence>
<dbReference type="CDD" id="cd00056">
    <property type="entry name" value="ENDO3c"/>
    <property type="match status" value="1"/>
</dbReference>
<organism evidence="9 12">
    <name type="scientific">Acidiplasma aeolicum</name>
    <dbReference type="NCBI Taxonomy" id="507754"/>
    <lineage>
        <taxon>Archaea</taxon>
        <taxon>Methanobacteriati</taxon>
        <taxon>Thermoplasmatota</taxon>
        <taxon>Thermoplasmata</taxon>
        <taxon>Thermoplasmatales</taxon>
        <taxon>Ferroplasmaceae</taxon>
        <taxon>Acidiplasma</taxon>
    </lineage>
</organism>
<evidence type="ECO:0000259" key="8">
    <source>
        <dbReference type="SMART" id="SM00478"/>
    </source>
</evidence>
<feature type="active site" evidence="7">
    <location>
        <position position="149"/>
    </location>
</feature>
<dbReference type="EMBL" id="LJCQ01000129">
    <property type="protein sequence ID" value="KPV47131.1"/>
    <property type="molecule type" value="Genomic_DNA"/>
</dbReference>
<dbReference type="NCBIfam" id="NF002305">
    <property type="entry name" value="PRK01229.1"/>
    <property type="match status" value="1"/>
</dbReference>
<evidence type="ECO:0000256" key="5">
    <source>
        <dbReference type="ARBA" id="ARBA00023268"/>
    </source>
</evidence>
<evidence type="ECO:0000313" key="12">
    <source>
        <dbReference type="Proteomes" id="UP000050515"/>
    </source>
</evidence>
<dbReference type="EMBL" id="LKBG01000260">
    <property type="protein sequence ID" value="KQB34037.1"/>
    <property type="molecule type" value="Genomic_DNA"/>
</dbReference>
<sequence>MYSNLFVDKVNEIRNNYFNSIEERVADFKNMGKSRNRSLFIELSFCILTANTSAEMGIRTQRYINEGFIDYDLETLRSELRKIKYRFYNKRSEYIVNARFIIPDLKKLLRNRDRYYVREYLVENIKGVGYKEASHFLRNVGIFDFAILDKHIMKLLHNFGFFNDIKIKSGKDYKKYEEIFNSIAYDFGMEPGIFDLYLWKMATGKILK</sequence>
<keyword evidence="5 7" id="KW-0511">Multifunctional enzyme</keyword>
<keyword evidence="1 7" id="KW-0227">DNA damage</keyword>
<reference evidence="9 12" key="1">
    <citation type="submission" date="2015-09" db="EMBL/GenBank/DDBJ databases">
        <title>Draft genome sequence of Acidiplasma aeolicum DSM 18409.</title>
        <authorList>
            <person name="Hemp J."/>
        </authorList>
    </citation>
    <scope>NUCLEOTIDE SEQUENCE [LARGE SCALE GENOMIC DNA]</scope>
    <source>
        <strain evidence="9 12">V</strain>
    </source>
</reference>
<dbReference type="EC" id="3.2.2.-" evidence="7"/>
<dbReference type="EC" id="4.2.99.18" evidence="7"/>
<keyword evidence="4 7" id="KW-0456">Lyase</keyword>